<evidence type="ECO:0000256" key="3">
    <source>
        <dbReference type="ARBA" id="ARBA00023065"/>
    </source>
</evidence>
<evidence type="ECO:0000313" key="4">
    <source>
        <dbReference type="EMBL" id="SDH96049.1"/>
    </source>
</evidence>
<dbReference type="AlphaFoldDB" id="A0A1G8GNV3"/>
<keyword evidence="3" id="KW-0406">Ion transport</keyword>
<sequence>MRFFLISDNIDTQMGMRMAGIEGVVVHERREVLEELEKAMHQEDIAIVLITTKLIETCADVISELKLRQLKPLIVEIPDRHGQHKIGETIDKYVSDAIGVKL</sequence>
<organism evidence="4 5">
    <name type="scientific">Proteiniclasticum ruminis</name>
    <dbReference type="NCBI Taxonomy" id="398199"/>
    <lineage>
        <taxon>Bacteria</taxon>
        <taxon>Bacillati</taxon>
        <taxon>Bacillota</taxon>
        <taxon>Clostridia</taxon>
        <taxon>Eubacteriales</taxon>
        <taxon>Clostridiaceae</taxon>
        <taxon>Proteiniclasticum</taxon>
    </lineage>
</organism>
<keyword evidence="2" id="KW-0813">Transport</keyword>
<dbReference type="Gene3D" id="3.40.50.10580">
    <property type="entry name" value="ATPase, V1 complex, subunit F"/>
    <property type="match status" value="1"/>
</dbReference>
<evidence type="ECO:0000256" key="1">
    <source>
        <dbReference type="ARBA" id="ARBA00010148"/>
    </source>
</evidence>
<proteinExistence type="inferred from homology"/>
<dbReference type="RefSeq" id="WP_031573217.1">
    <property type="nucleotide sequence ID" value="NZ_DAMANS010000006.1"/>
</dbReference>
<dbReference type="Proteomes" id="UP000183255">
    <property type="component" value="Unassembled WGS sequence"/>
</dbReference>
<evidence type="ECO:0000313" key="5">
    <source>
        <dbReference type="Proteomes" id="UP000183255"/>
    </source>
</evidence>
<dbReference type="EMBL" id="FNDZ01000001">
    <property type="protein sequence ID" value="SDH96049.1"/>
    <property type="molecule type" value="Genomic_DNA"/>
</dbReference>
<reference evidence="4 5" key="1">
    <citation type="submission" date="2016-10" db="EMBL/GenBank/DDBJ databases">
        <authorList>
            <person name="de Groot N.N."/>
        </authorList>
    </citation>
    <scope>NUCLEOTIDE SEQUENCE [LARGE SCALE GENOMIC DNA]</scope>
    <source>
        <strain evidence="4 5">CGMCC 1.5058</strain>
    </source>
</reference>
<gene>
    <name evidence="4" type="ORF">SAMN05421804_101321</name>
</gene>
<dbReference type="InterPro" id="IPR008218">
    <property type="entry name" value="ATPase_V1-cplx_f_g_su"/>
</dbReference>
<evidence type="ECO:0000256" key="2">
    <source>
        <dbReference type="ARBA" id="ARBA00022448"/>
    </source>
</evidence>
<dbReference type="SUPFAM" id="SSF159468">
    <property type="entry name" value="AtpF-like"/>
    <property type="match status" value="1"/>
</dbReference>
<protein>
    <submittedName>
        <fullName evidence="4">V/A-type H+-transporting ATPase subunit F</fullName>
    </submittedName>
</protein>
<name>A0A1G8GNV3_9CLOT</name>
<dbReference type="GO" id="GO:0046961">
    <property type="term" value="F:proton-transporting ATPase activity, rotational mechanism"/>
    <property type="evidence" value="ECO:0007669"/>
    <property type="project" value="InterPro"/>
</dbReference>
<accession>A0A1G8GNV3</accession>
<dbReference type="Pfam" id="PF01990">
    <property type="entry name" value="ATP-synt_F"/>
    <property type="match status" value="1"/>
</dbReference>
<comment type="similarity">
    <text evidence="1">Belongs to the V-ATPase F subunit family.</text>
</comment>
<dbReference type="InterPro" id="IPR036906">
    <property type="entry name" value="ATPase_V1_fsu_sf"/>
</dbReference>